<gene>
    <name evidence="3" type="ORF">SNE40_020670</name>
</gene>
<dbReference type="GO" id="GO:0008378">
    <property type="term" value="F:galactosyltransferase activity"/>
    <property type="evidence" value="ECO:0007669"/>
    <property type="project" value="TreeGrafter"/>
</dbReference>
<keyword evidence="1" id="KW-0808">Transferase</keyword>
<evidence type="ECO:0000313" key="4">
    <source>
        <dbReference type="Proteomes" id="UP001347796"/>
    </source>
</evidence>
<protein>
    <recommendedName>
        <fullName evidence="2">Galactosyltransferase C-terminal domain-containing protein</fullName>
    </recommendedName>
</protein>
<evidence type="ECO:0000259" key="2">
    <source>
        <dbReference type="Pfam" id="PF02709"/>
    </source>
</evidence>
<dbReference type="GO" id="GO:0005794">
    <property type="term" value="C:Golgi apparatus"/>
    <property type="evidence" value="ECO:0007669"/>
    <property type="project" value="TreeGrafter"/>
</dbReference>
<dbReference type="PRINTS" id="PR02050">
    <property type="entry name" value="B14GALTRFASE"/>
</dbReference>
<dbReference type="PANTHER" id="PTHR19300">
    <property type="entry name" value="BETA-1,4-GALACTOSYLTRANSFERASE"/>
    <property type="match status" value="1"/>
</dbReference>
<dbReference type="PANTHER" id="PTHR19300:SF57">
    <property type="entry name" value="BETA-1,4-N-ACETYLGALACTOSAMINYLTRANSFERASE"/>
    <property type="match status" value="1"/>
</dbReference>
<dbReference type="InterPro" id="IPR027791">
    <property type="entry name" value="Galactosyl_T_C"/>
</dbReference>
<reference evidence="3 4" key="1">
    <citation type="submission" date="2024-01" db="EMBL/GenBank/DDBJ databases">
        <title>The genome of the rayed Mediterranean limpet Patella caerulea (Linnaeus, 1758).</title>
        <authorList>
            <person name="Anh-Thu Weber A."/>
            <person name="Halstead-Nussloch G."/>
        </authorList>
    </citation>
    <scope>NUCLEOTIDE SEQUENCE [LARGE SCALE GENOMIC DNA]</scope>
    <source>
        <strain evidence="3">AATW-2023a</strain>
        <tissue evidence="3">Whole specimen</tissue>
    </source>
</reference>
<comment type="caution">
    <text evidence="3">The sequence shown here is derived from an EMBL/GenBank/DDBJ whole genome shotgun (WGS) entry which is preliminary data.</text>
</comment>
<dbReference type="Gene3D" id="3.90.550.10">
    <property type="entry name" value="Spore Coat Polysaccharide Biosynthesis Protein SpsA, Chain A"/>
    <property type="match status" value="1"/>
</dbReference>
<name>A0AAN8J4U3_PATCE</name>
<dbReference type="AlphaFoldDB" id="A0AAN8J4U3"/>
<organism evidence="3 4">
    <name type="scientific">Patella caerulea</name>
    <name type="common">Rayed Mediterranean limpet</name>
    <dbReference type="NCBI Taxonomy" id="87958"/>
    <lineage>
        <taxon>Eukaryota</taxon>
        <taxon>Metazoa</taxon>
        <taxon>Spiralia</taxon>
        <taxon>Lophotrochozoa</taxon>
        <taxon>Mollusca</taxon>
        <taxon>Gastropoda</taxon>
        <taxon>Patellogastropoda</taxon>
        <taxon>Patelloidea</taxon>
        <taxon>Patellidae</taxon>
        <taxon>Patella</taxon>
    </lineage>
</organism>
<dbReference type="GO" id="GO:0005975">
    <property type="term" value="P:carbohydrate metabolic process"/>
    <property type="evidence" value="ECO:0007669"/>
    <property type="project" value="InterPro"/>
</dbReference>
<evidence type="ECO:0000256" key="1">
    <source>
        <dbReference type="ARBA" id="ARBA00022679"/>
    </source>
</evidence>
<evidence type="ECO:0000313" key="3">
    <source>
        <dbReference type="EMBL" id="KAK6169670.1"/>
    </source>
</evidence>
<dbReference type="Pfam" id="PF02709">
    <property type="entry name" value="Glyco_transf_7C"/>
    <property type="match status" value="1"/>
</dbReference>
<dbReference type="SUPFAM" id="SSF53448">
    <property type="entry name" value="Nucleotide-diphospho-sugar transferases"/>
    <property type="match status" value="1"/>
</dbReference>
<sequence>MQYDAYYGGVVAYPKTVIEKTIGFSNLYFGWGGEDDDLGSRLAVVGLKFVRPAAVYGRYATPVHNKDKGNPDRFKLLGNAKSRMWYDGLNSVVYNVSKIEKKKIYTHIHIAVGRQKLEEVGKLMINHGLLVYPDSFNYLIVELIAGCWKSE</sequence>
<accession>A0AAN8J4U3</accession>
<dbReference type="Proteomes" id="UP001347796">
    <property type="component" value="Unassembled WGS sequence"/>
</dbReference>
<dbReference type="InterPro" id="IPR029044">
    <property type="entry name" value="Nucleotide-diphossugar_trans"/>
</dbReference>
<keyword evidence="4" id="KW-1185">Reference proteome</keyword>
<feature type="domain" description="Galactosyltransferase C-terminal" evidence="2">
    <location>
        <begin position="2"/>
        <end position="64"/>
    </location>
</feature>
<dbReference type="EMBL" id="JAZGQO010000015">
    <property type="protein sequence ID" value="KAK6169670.1"/>
    <property type="molecule type" value="Genomic_DNA"/>
</dbReference>
<dbReference type="InterPro" id="IPR003859">
    <property type="entry name" value="Galactosyl_T"/>
</dbReference>
<proteinExistence type="predicted"/>